<keyword evidence="1" id="KW-1133">Transmembrane helix</keyword>
<evidence type="ECO:0000256" key="1">
    <source>
        <dbReference type="SAM" id="Phobius"/>
    </source>
</evidence>
<evidence type="ECO:0000313" key="3">
    <source>
        <dbReference type="Proteomes" id="UP000614460"/>
    </source>
</evidence>
<feature type="transmembrane region" description="Helical" evidence="1">
    <location>
        <begin position="101"/>
        <end position="119"/>
    </location>
</feature>
<keyword evidence="1" id="KW-0472">Membrane</keyword>
<feature type="transmembrane region" description="Helical" evidence="1">
    <location>
        <begin position="29"/>
        <end position="47"/>
    </location>
</feature>
<protein>
    <submittedName>
        <fullName evidence="2">Uncharacterized protein</fullName>
    </submittedName>
</protein>
<proteinExistence type="predicted"/>
<reference evidence="2" key="2">
    <citation type="submission" date="2020-09" db="EMBL/GenBank/DDBJ databases">
        <authorList>
            <person name="Sun Q."/>
            <person name="Zhou Y."/>
        </authorList>
    </citation>
    <scope>NUCLEOTIDE SEQUENCE</scope>
    <source>
        <strain evidence="2">CGMCC 1.15966</strain>
    </source>
</reference>
<gene>
    <name evidence="2" type="ORF">GCM10011516_13250</name>
</gene>
<accession>A0A8H9KX53</accession>
<comment type="caution">
    <text evidence="2">The sequence shown here is derived from an EMBL/GenBank/DDBJ whole genome shotgun (WGS) entry which is preliminary data.</text>
</comment>
<keyword evidence="3" id="KW-1185">Reference proteome</keyword>
<dbReference type="Proteomes" id="UP000614460">
    <property type="component" value="Unassembled WGS sequence"/>
</dbReference>
<name>A0A8H9KX53_9SPHI</name>
<sequence length="148" mass="17021">MKYFLFPNISPNFAFMLNTTIGFNQQLPLFAKIIGIVLLFVLTSCPIKASIKQNLAQETKTESRNNKSAKPDSWIDYEAADCSVATEQINAHDFMVKQFQVQPAVFALFNLALILFAFLPRKDVENFHWNTPKLNSNDLFLQFRRLNL</sequence>
<evidence type="ECO:0000313" key="2">
    <source>
        <dbReference type="EMBL" id="GGE16881.1"/>
    </source>
</evidence>
<organism evidence="2 3">
    <name type="scientific">Sphingobacterium cellulitidis</name>
    <dbReference type="NCBI Taxonomy" id="1768011"/>
    <lineage>
        <taxon>Bacteria</taxon>
        <taxon>Pseudomonadati</taxon>
        <taxon>Bacteroidota</taxon>
        <taxon>Sphingobacteriia</taxon>
        <taxon>Sphingobacteriales</taxon>
        <taxon>Sphingobacteriaceae</taxon>
        <taxon>Sphingobacterium</taxon>
    </lineage>
</organism>
<reference evidence="2" key="1">
    <citation type="journal article" date="2014" name="Int. J. Syst. Evol. Microbiol.">
        <title>Complete genome sequence of Corynebacterium casei LMG S-19264T (=DSM 44701T), isolated from a smear-ripened cheese.</title>
        <authorList>
            <consortium name="US DOE Joint Genome Institute (JGI-PGF)"/>
            <person name="Walter F."/>
            <person name="Albersmeier A."/>
            <person name="Kalinowski J."/>
            <person name="Ruckert C."/>
        </authorList>
    </citation>
    <scope>NUCLEOTIDE SEQUENCE</scope>
    <source>
        <strain evidence="2">CGMCC 1.15966</strain>
    </source>
</reference>
<keyword evidence="1" id="KW-0812">Transmembrane</keyword>
<dbReference type="AlphaFoldDB" id="A0A8H9KX53"/>
<dbReference type="EMBL" id="BMKM01000002">
    <property type="protein sequence ID" value="GGE16881.1"/>
    <property type="molecule type" value="Genomic_DNA"/>
</dbReference>